<feature type="region of interest" description="Disordered" evidence="1">
    <location>
        <begin position="1"/>
        <end position="35"/>
    </location>
</feature>
<gene>
    <name evidence="2" type="ORF">BVC80_9061g62</name>
</gene>
<feature type="compositionally biased region" description="Basic and acidic residues" evidence="1">
    <location>
        <begin position="1"/>
        <end position="25"/>
    </location>
</feature>
<reference evidence="2 3" key="1">
    <citation type="journal article" date="2017" name="Mol. Plant">
        <title>The Genome of Medicinal Plant Macleaya cordata Provides New Insights into Benzylisoquinoline Alkaloids Metabolism.</title>
        <authorList>
            <person name="Liu X."/>
            <person name="Liu Y."/>
            <person name="Huang P."/>
            <person name="Ma Y."/>
            <person name="Qing Z."/>
            <person name="Tang Q."/>
            <person name="Cao H."/>
            <person name="Cheng P."/>
            <person name="Zheng Y."/>
            <person name="Yuan Z."/>
            <person name="Zhou Y."/>
            <person name="Liu J."/>
            <person name="Tang Z."/>
            <person name="Zhuo Y."/>
            <person name="Zhang Y."/>
            <person name="Yu L."/>
            <person name="Huang J."/>
            <person name="Yang P."/>
            <person name="Peng Q."/>
            <person name="Zhang J."/>
            <person name="Jiang W."/>
            <person name="Zhang Z."/>
            <person name="Lin K."/>
            <person name="Ro D.K."/>
            <person name="Chen X."/>
            <person name="Xiong X."/>
            <person name="Shang Y."/>
            <person name="Huang S."/>
            <person name="Zeng J."/>
        </authorList>
    </citation>
    <scope>NUCLEOTIDE SEQUENCE [LARGE SCALE GENOMIC DNA]</scope>
    <source>
        <strain evidence="3">cv. BLH2017</strain>
        <tissue evidence="2">Root</tissue>
    </source>
</reference>
<organism evidence="2 3">
    <name type="scientific">Macleaya cordata</name>
    <name type="common">Five-seeded plume-poppy</name>
    <name type="synonym">Bocconia cordata</name>
    <dbReference type="NCBI Taxonomy" id="56857"/>
    <lineage>
        <taxon>Eukaryota</taxon>
        <taxon>Viridiplantae</taxon>
        <taxon>Streptophyta</taxon>
        <taxon>Embryophyta</taxon>
        <taxon>Tracheophyta</taxon>
        <taxon>Spermatophyta</taxon>
        <taxon>Magnoliopsida</taxon>
        <taxon>Ranunculales</taxon>
        <taxon>Papaveraceae</taxon>
        <taxon>Papaveroideae</taxon>
        <taxon>Macleaya</taxon>
    </lineage>
</organism>
<dbReference type="Proteomes" id="UP000195402">
    <property type="component" value="Unassembled WGS sequence"/>
</dbReference>
<sequence length="70" mass="8003">MSKNHNEKGKNSDLPDSNQRPKDSLQKFPHPPSRVEVGFMNTVKQTNQRIVNPWLGAFSQPGRNSQLYKP</sequence>
<keyword evidence="3" id="KW-1185">Reference proteome</keyword>
<dbReference type="AlphaFoldDB" id="A0A200PN53"/>
<accession>A0A200PN53</accession>
<proteinExistence type="predicted"/>
<evidence type="ECO:0000313" key="3">
    <source>
        <dbReference type="Proteomes" id="UP000195402"/>
    </source>
</evidence>
<evidence type="ECO:0000313" key="2">
    <source>
        <dbReference type="EMBL" id="OUZ99631.1"/>
    </source>
</evidence>
<dbReference type="InParanoid" id="A0A200PN53"/>
<comment type="caution">
    <text evidence="2">The sequence shown here is derived from an EMBL/GenBank/DDBJ whole genome shotgun (WGS) entry which is preliminary data.</text>
</comment>
<dbReference type="EMBL" id="MVGT01004392">
    <property type="protein sequence ID" value="OUZ99631.1"/>
    <property type="molecule type" value="Genomic_DNA"/>
</dbReference>
<protein>
    <submittedName>
        <fullName evidence="2">Uncharacterized protein</fullName>
    </submittedName>
</protein>
<name>A0A200PN53_MACCD</name>
<evidence type="ECO:0000256" key="1">
    <source>
        <dbReference type="SAM" id="MobiDB-lite"/>
    </source>
</evidence>